<keyword evidence="1" id="KW-0812">Transmembrane</keyword>
<sequence length="181" mass="20414">MKDWYAGIYKALISASVISFIISFFSSGNVSFGSILAGYSVLIMAIMMILLILFNNIFKVPQSGTTFQIISSIIMTTGPFLLMLGLIGFIMYLIIFYMNPIMENKVSPSYFTFSNIAIILFLLQIYIVYTNISTEKFETTGKLNKITSSLMYLLGVLTTICSLILFTILKYFRTDGFQCNK</sequence>
<feature type="transmembrane region" description="Helical" evidence="1">
    <location>
        <begin position="37"/>
        <end position="58"/>
    </location>
</feature>
<organism evidence="2">
    <name type="scientific">viral metagenome</name>
    <dbReference type="NCBI Taxonomy" id="1070528"/>
    <lineage>
        <taxon>unclassified sequences</taxon>
        <taxon>metagenomes</taxon>
        <taxon>organismal metagenomes</taxon>
    </lineage>
</organism>
<feature type="transmembrane region" description="Helical" evidence="1">
    <location>
        <begin position="110"/>
        <end position="129"/>
    </location>
</feature>
<proteinExistence type="predicted"/>
<keyword evidence="1" id="KW-1133">Transmembrane helix</keyword>
<dbReference type="EMBL" id="MN738915">
    <property type="protein sequence ID" value="QHT31005.1"/>
    <property type="molecule type" value="Genomic_DNA"/>
</dbReference>
<feature type="transmembrane region" description="Helical" evidence="1">
    <location>
        <begin position="79"/>
        <end position="98"/>
    </location>
</feature>
<dbReference type="AlphaFoldDB" id="A0A6C0EUP4"/>
<keyword evidence="1" id="KW-0472">Membrane</keyword>
<reference evidence="2" key="1">
    <citation type="journal article" date="2020" name="Nature">
        <title>Giant virus diversity and host interactions through global metagenomics.</title>
        <authorList>
            <person name="Schulz F."/>
            <person name="Roux S."/>
            <person name="Paez-Espino D."/>
            <person name="Jungbluth S."/>
            <person name="Walsh D.A."/>
            <person name="Denef V.J."/>
            <person name="McMahon K.D."/>
            <person name="Konstantinidis K.T."/>
            <person name="Eloe-Fadrosh E.A."/>
            <person name="Kyrpides N.C."/>
            <person name="Woyke T."/>
        </authorList>
    </citation>
    <scope>NUCLEOTIDE SEQUENCE</scope>
    <source>
        <strain evidence="2">GVMAG-M-3300009155-2</strain>
    </source>
</reference>
<feature type="transmembrane region" description="Helical" evidence="1">
    <location>
        <begin position="150"/>
        <end position="172"/>
    </location>
</feature>
<accession>A0A6C0EUP4</accession>
<protein>
    <submittedName>
        <fullName evidence="2">Uncharacterized protein</fullName>
    </submittedName>
</protein>
<evidence type="ECO:0000256" key="1">
    <source>
        <dbReference type="SAM" id="Phobius"/>
    </source>
</evidence>
<evidence type="ECO:0000313" key="2">
    <source>
        <dbReference type="EMBL" id="QHT31005.1"/>
    </source>
</evidence>
<name>A0A6C0EUP4_9ZZZZ</name>
<feature type="transmembrane region" description="Helical" evidence="1">
    <location>
        <begin position="7"/>
        <end position="25"/>
    </location>
</feature>